<feature type="transmembrane region" description="Helical" evidence="7">
    <location>
        <begin position="192"/>
        <end position="214"/>
    </location>
</feature>
<dbReference type="CDD" id="cd06261">
    <property type="entry name" value="TM_PBP2"/>
    <property type="match status" value="1"/>
</dbReference>
<comment type="caution">
    <text evidence="9">The sequence shown here is derived from an EMBL/GenBank/DDBJ whole genome shotgun (WGS) entry which is preliminary data.</text>
</comment>
<evidence type="ECO:0000256" key="2">
    <source>
        <dbReference type="ARBA" id="ARBA00022448"/>
    </source>
</evidence>
<dbReference type="Gene3D" id="1.10.3720.10">
    <property type="entry name" value="MetI-like"/>
    <property type="match status" value="1"/>
</dbReference>
<proteinExistence type="inferred from homology"/>
<evidence type="ECO:0000256" key="1">
    <source>
        <dbReference type="ARBA" id="ARBA00004651"/>
    </source>
</evidence>
<evidence type="ECO:0000256" key="6">
    <source>
        <dbReference type="ARBA" id="ARBA00023136"/>
    </source>
</evidence>
<feature type="transmembrane region" description="Helical" evidence="7">
    <location>
        <begin position="165"/>
        <end position="186"/>
    </location>
</feature>
<keyword evidence="3" id="KW-1003">Cell membrane</keyword>
<dbReference type="EMBL" id="RCZG01000019">
    <property type="protein sequence ID" value="TPG28192.1"/>
    <property type="molecule type" value="Genomic_DNA"/>
</dbReference>
<dbReference type="Pfam" id="PF00528">
    <property type="entry name" value="BPD_transp_1"/>
    <property type="match status" value="1"/>
</dbReference>
<evidence type="ECO:0000313" key="9">
    <source>
        <dbReference type="EMBL" id="TPG28192.1"/>
    </source>
</evidence>
<comment type="subcellular location">
    <subcellularLocation>
        <location evidence="1 7">Cell membrane</location>
        <topology evidence="1 7">Multi-pass membrane protein</topology>
    </subcellularLocation>
</comment>
<sequence length="345" mass="36909">MGAPIGDVEAPGIPPVPVGVPSEVVRGRSPWYLAWIRLRRNRLALGFGVVFLLIVLVCLAAPLWADHVAHTGPNENHITDKIMVAGQEEYVVSPDGTPIGPGLHGRYLLGADQNGRDVMVRLLYGGRTSIFIGVVAAVVTTVLAVLVGLLCGYYRGWIDSILSRVMDVVWAFPVLLLGIALGTTLALGGLKIGGLAIAGDSLWIPIMIIGLVYVPYMARPIRGEILALREKEFVEAAVAQGKGSVQIMISELLPNVVSTIIVFFTLNIANNMLLESSLSFLGAGVRPPNASWGTMIADGYQTIYTAPHLTIVPGAMIVLTVLSLNVFGDALRDALDPRAKIRLEH</sequence>
<dbReference type="RefSeq" id="WP_140698895.1">
    <property type="nucleotide sequence ID" value="NZ_RCZG01000019.1"/>
</dbReference>
<feature type="transmembrane region" description="Helical" evidence="7">
    <location>
        <begin position="252"/>
        <end position="269"/>
    </location>
</feature>
<comment type="similarity">
    <text evidence="7">Belongs to the binding-protein-dependent transport system permease family.</text>
</comment>
<evidence type="ECO:0000256" key="3">
    <source>
        <dbReference type="ARBA" id="ARBA00022475"/>
    </source>
</evidence>
<evidence type="ECO:0000313" key="10">
    <source>
        <dbReference type="Proteomes" id="UP000320095"/>
    </source>
</evidence>
<keyword evidence="2 7" id="KW-0813">Transport</keyword>
<dbReference type="PANTHER" id="PTHR43386:SF1">
    <property type="entry name" value="D,D-DIPEPTIDE TRANSPORT SYSTEM PERMEASE PROTEIN DDPC-RELATED"/>
    <property type="match status" value="1"/>
</dbReference>
<dbReference type="Proteomes" id="UP000320095">
    <property type="component" value="Unassembled WGS sequence"/>
</dbReference>
<dbReference type="InterPro" id="IPR050366">
    <property type="entry name" value="BP-dependent_transpt_permease"/>
</dbReference>
<evidence type="ECO:0000256" key="5">
    <source>
        <dbReference type="ARBA" id="ARBA00022989"/>
    </source>
</evidence>
<evidence type="ECO:0000256" key="7">
    <source>
        <dbReference type="RuleBase" id="RU363032"/>
    </source>
</evidence>
<feature type="domain" description="ABC transmembrane type-1" evidence="8">
    <location>
        <begin position="126"/>
        <end position="328"/>
    </location>
</feature>
<feature type="transmembrane region" description="Helical" evidence="7">
    <location>
        <begin position="130"/>
        <end position="153"/>
    </location>
</feature>
<keyword evidence="6 7" id="KW-0472">Membrane</keyword>
<dbReference type="GO" id="GO:0005886">
    <property type="term" value="C:plasma membrane"/>
    <property type="evidence" value="ECO:0007669"/>
    <property type="project" value="UniProtKB-SubCell"/>
</dbReference>
<dbReference type="GO" id="GO:0055085">
    <property type="term" value="P:transmembrane transport"/>
    <property type="evidence" value="ECO:0007669"/>
    <property type="project" value="InterPro"/>
</dbReference>
<keyword evidence="4 7" id="KW-0812">Transmembrane</keyword>
<dbReference type="Pfam" id="PF12911">
    <property type="entry name" value="OppC_N"/>
    <property type="match status" value="1"/>
</dbReference>
<feature type="transmembrane region" description="Helical" evidence="7">
    <location>
        <begin position="311"/>
        <end position="331"/>
    </location>
</feature>
<keyword evidence="10" id="KW-1185">Reference proteome</keyword>
<evidence type="ECO:0000259" key="8">
    <source>
        <dbReference type="PROSITE" id="PS50928"/>
    </source>
</evidence>
<evidence type="ECO:0000256" key="4">
    <source>
        <dbReference type="ARBA" id="ARBA00022692"/>
    </source>
</evidence>
<accession>A0A502DV45</accession>
<feature type="transmembrane region" description="Helical" evidence="7">
    <location>
        <begin position="43"/>
        <end position="65"/>
    </location>
</feature>
<dbReference type="PANTHER" id="PTHR43386">
    <property type="entry name" value="OLIGOPEPTIDE TRANSPORT SYSTEM PERMEASE PROTEIN APPC"/>
    <property type="match status" value="1"/>
</dbReference>
<name>A0A502DV45_9MYCO</name>
<dbReference type="AlphaFoldDB" id="A0A502DV45"/>
<dbReference type="InterPro" id="IPR035906">
    <property type="entry name" value="MetI-like_sf"/>
</dbReference>
<gene>
    <name evidence="9" type="ORF">EAH80_28145</name>
</gene>
<keyword evidence="5 7" id="KW-1133">Transmembrane helix</keyword>
<reference evidence="9 10" key="1">
    <citation type="journal article" date="2019" name="Environ. Microbiol.">
        <title>Species interactions and distinct microbial communities in high Arctic permafrost affected cryosols are associated with the CH4 and CO2 gas fluxes.</title>
        <authorList>
            <person name="Altshuler I."/>
            <person name="Hamel J."/>
            <person name="Turney S."/>
            <person name="Magnuson E."/>
            <person name="Levesque R."/>
            <person name="Greer C."/>
            <person name="Whyte L.G."/>
        </authorList>
    </citation>
    <scope>NUCLEOTIDE SEQUENCE [LARGE SCALE GENOMIC DNA]</scope>
    <source>
        <strain evidence="9 10">S5.20</strain>
    </source>
</reference>
<dbReference type="InterPro" id="IPR025966">
    <property type="entry name" value="OppC_N"/>
</dbReference>
<dbReference type="PROSITE" id="PS50928">
    <property type="entry name" value="ABC_TM1"/>
    <property type="match status" value="1"/>
</dbReference>
<dbReference type="SUPFAM" id="SSF161098">
    <property type="entry name" value="MetI-like"/>
    <property type="match status" value="1"/>
</dbReference>
<dbReference type="InterPro" id="IPR000515">
    <property type="entry name" value="MetI-like"/>
</dbReference>
<protein>
    <submittedName>
        <fullName evidence="9">ABC transporter permease</fullName>
    </submittedName>
</protein>
<organism evidence="9 10">
    <name type="scientific">Mycolicibacterium hodleri</name>
    <dbReference type="NCBI Taxonomy" id="49897"/>
    <lineage>
        <taxon>Bacteria</taxon>
        <taxon>Bacillati</taxon>
        <taxon>Actinomycetota</taxon>
        <taxon>Actinomycetes</taxon>
        <taxon>Mycobacteriales</taxon>
        <taxon>Mycobacteriaceae</taxon>
        <taxon>Mycolicibacterium</taxon>
    </lineage>
</organism>
<dbReference type="OrthoDB" id="9812701at2"/>